<comment type="subunit">
    <text evidence="6">Part of the 30S ribosomal subunit.</text>
</comment>
<evidence type="ECO:0000313" key="13">
    <source>
        <dbReference type="Proteomes" id="UP000078103"/>
    </source>
</evidence>
<evidence type="ECO:0000313" key="12">
    <source>
        <dbReference type="Proteomes" id="UP000078003"/>
    </source>
</evidence>
<evidence type="ECO:0000313" key="8">
    <source>
        <dbReference type="EMBL" id="OAM18446.1"/>
    </source>
</evidence>
<dbReference type="HAMAP" id="MF_01345_B">
    <property type="entry name" value="Ribosomal_uS17_B"/>
    <property type="match status" value="1"/>
</dbReference>
<dbReference type="InterPro" id="IPR019979">
    <property type="entry name" value="Ribosomal_uS17_CS"/>
</dbReference>
<proteinExistence type="inferred from homology"/>
<comment type="caution">
    <text evidence="8">The sequence shown here is derived from an EMBL/GenBank/DDBJ whole genome shotgun (WGS) entry which is preliminary data.</text>
</comment>
<dbReference type="SUPFAM" id="SSF50249">
    <property type="entry name" value="Nucleic acid-binding proteins"/>
    <property type="match status" value="1"/>
</dbReference>
<dbReference type="GO" id="GO:0006412">
    <property type="term" value="P:translation"/>
    <property type="evidence" value="ECO:0007669"/>
    <property type="project" value="UniProtKB-UniRule"/>
</dbReference>
<evidence type="ECO:0000256" key="1">
    <source>
        <dbReference type="ARBA" id="ARBA00010254"/>
    </source>
</evidence>
<evidence type="ECO:0000256" key="7">
    <source>
        <dbReference type="RuleBase" id="RU003872"/>
    </source>
</evidence>
<dbReference type="CDD" id="cd00364">
    <property type="entry name" value="Ribosomal_uS17"/>
    <property type="match status" value="1"/>
</dbReference>
<evidence type="ECO:0000256" key="5">
    <source>
        <dbReference type="ARBA" id="ARBA00023274"/>
    </source>
</evidence>
<keyword evidence="5 6" id="KW-0687">Ribonucleoprotein</keyword>
<dbReference type="GO" id="GO:0019843">
    <property type="term" value="F:rRNA binding"/>
    <property type="evidence" value="ECO:0007669"/>
    <property type="project" value="UniProtKB-UniRule"/>
</dbReference>
<dbReference type="PROSITE" id="PS00056">
    <property type="entry name" value="RIBOSOMAL_S17"/>
    <property type="match status" value="1"/>
</dbReference>
<dbReference type="Proteomes" id="UP000077589">
    <property type="component" value="Unassembled WGS sequence"/>
</dbReference>
<sequence length="87" mass="9922">MSDAKIVRTLQGRVISDKMDKTVTVLIERRVKHPLYGKIIQRSTKIHAHDERNECKVGDVVVIAEGRPLSKTKSWVVQSLLEKSQEI</sequence>
<dbReference type="EMBL" id="LXSG01000026">
    <property type="protein sequence ID" value="OAM19973.1"/>
    <property type="molecule type" value="Genomic_DNA"/>
</dbReference>
<evidence type="ECO:0000256" key="2">
    <source>
        <dbReference type="ARBA" id="ARBA00022730"/>
    </source>
</evidence>
<dbReference type="InterPro" id="IPR000266">
    <property type="entry name" value="Ribosomal_uS17"/>
</dbReference>
<evidence type="ECO:0000256" key="4">
    <source>
        <dbReference type="ARBA" id="ARBA00022980"/>
    </source>
</evidence>
<dbReference type="GO" id="GO:0022627">
    <property type="term" value="C:cytosolic small ribosomal subunit"/>
    <property type="evidence" value="ECO:0007669"/>
    <property type="project" value="UniProtKB-UniRule"/>
</dbReference>
<protein>
    <recommendedName>
        <fullName evidence="6">Small ribosomal subunit protein uS17</fullName>
    </recommendedName>
</protein>
<dbReference type="NCBIfam" id="TIGR03635">
    <property type="entry name" value="uS17_bact"/>
    <property type="match status" value="1"/>
</dbReference>
<organism evidence="8 12">
    <name type="scientific">Eikenella corrodens</name>
    <dbReference type="NCBI Taxonomy" id="539"/>
    <lineage>
        <taxon>Bacteria</taxon>
        <taxon>Pseudomonadati</taxon>
        <taxon>Pseudomonadota</taxon>
        <taxon>Betaproteobacteria</taxon>
        <taxon>Neisseriales</taxon>
        <taxon>Neisseriaceae</taxon>
        <taxon>Eikenella</taxon>
    </lineage>
</organism>
<dbReference type="AlphaFoldDB" id="A0A1A9RJ78"/>
<dbReference type="RefSeq" id="WP_003823809.1">
    <property type="nucleotide sequence ID" value="NZ_CAJPRZ010000030.1"/>
</dbReference>
<dbReference type="PRINTS" id="PR00973">
    <property type="entry name" value="RIBOSOMALS17"/>
</dbReference>
<dbReference type="InterPro" id="IPR019984">
    <property type="entry name" value="Ribosomal_uS17_bact/chlr"/>
</dbReference>
<dbReference type="GeneID" id="60770102"/>
<reference evidence="11 12" key="1">
    <citation type="submission" date="2016-05" db="EMBL/GenBank/DDBJ databases">
        <title>Draft genome of Corynebacterium afermentans subsp. afermentans LCDC 88199T.</title>
        <authorList>
            <person name="Bernier A.-M."/>
            <person name="Bernard K."/>
        </authorList>
    </citation>
    <scope>NUCLEOTIDE SEQUENCE [LARGE SCALE GENOMIC DNA]</scope>
    <source>
        <strain evidence="12">NML01-0328</strain>
        <strain evidence="11">NML04-0072</strain>
        <strain evidence="13">NML120819</strain>
    </source>
</reference>
<dbReference type="InterPro" id="IPR012340">
    <property type="entry name" value="NA-bd_OB-fold"/>
</dbReference>
<dbReference type="Proteomes" id="UP000078003">
    <property type="component" value="Unassembled WGS sequence"/>
</dbReference>
<dbReference type="EMBL" id="LXSF01000001">
    <property type="protein sequence ID" value="OAM18446.1"/>
    <property type="molecule type" value="Genomic_DNA"/>
</dbReference>
<dbReference type="Gene3D" id="2.40.50.140">
    <property type="entry name" value="Nucleic acid-binding proteins"/>
    <property type="match status" value="1"/>
</dbReference>
<evidence type="ECO:0000313" key="10">
    <source>
        <dbReference type="EMBL" id="OAM21598.1"/>
    </source>
</evidence>
<dbReference type="PANTHER" id="PTHR10744:SF1">
    <property type="entry name" value="SMALL RIBOSOMAL SUBUNIT PROTEIN US17M"/>
    <property type="match status" value="1"/>
</dbReference>
<reference evidence="8" key="2">
    <citation type="submission" date="2016-05" db="EMBL/GenBank/DDBJ databases">
        <authorList>
            <person name="Lavstsen T."/>
            <person name="Jespersen J.S."/>
        </authorList>
    </citation>
    <scope>NUCLEOTIDE SEQUENCE</scope>
    <source>
        <strain evidence="8">NML01-0328</strain>
        <strain evidence="9">NML04-0072</strain>
        <strain evidence="10">NML120819</strain>
    </source>
</reference>
<comment type="function">
    <text evidence="6">One of the primary rRNA binding proteins, it binds specifically to the 5'-end of 16S ribosomal RNA.</text>
</comment>
<evidence type="ECO:0000256" key="6">
    <source>
        <dbReference type="HAMAP-Rule" id="MF_01345"/>
    </source>
</evidence>
<dbReference type="NCBIfam" id="NF004123">
    <property type="entry name" value="PRK05610.1"/>
    <property type="match status" value="1"/>
</dbReference>
<name>A0A1A9RJ78_EIKCO</name>
<dbReference type="STRING" id="539.A7P85_01850"/>
<evidence type="ECO:0000256" key="3">
    <source>
        <dbReference type="ARBA" id="ARBA00022884"/>
    </source>
</evidence>
<dbReference type="PANTHER" id="PTHR10744">
    <property type="entry name" value="40S RIBOSOMAL PROTEIN S11 FAMILY MEMBER"/>
    <property type="match status" value="1"/>
</dbReference>
<accession>A0A1A9RJ78</accession>
<dbReference type="Proteomes" id="UP000078103">
    <property type="component" value="Unassembled WGS sequence"/>
</dbReference>
<dbReference type="GO" id="GO:0003735">
    <property type="term" value="F:structural constituent of ribosome"/>
    <property type="evidence" value="ECO:0007669"/>
    <property type="project" value="UniProtKB-UniRule"/>
</dbReference>
<dbReference type="Pfam" id="PF00366">
    <property type="entry name" value="Ribosomal_S17"/>
    <property type="match status" value="1"/>
</dbReference>
<keyword evidence="4 6" id="KW-0689">Ribosomal protein</keyword>
<keyword evidence="2 6" id="KW-0699">rRNA-binding</keyword>
<gene>
    <name evidence="6" type="primary">rpsQ</name>
    <name evidence="8" type="ORF">A7P85_01850</name>
    <name evidence="10" type="ORF">A7P89_07160</name>
    <name evidence="9" type="ORF">A7P90_04095</name>
</gene>
<dbReference type="EMBL" id="LXSH01000020">
    <property type="protein sequence ID" value="OAM21598.1"/>
    <property type="molecule type" value="Genomic_DNA"/>
</dbReference>
<comment type="similarity">
    <text evidence="1 6 7">Belongs to the universal ribosomal protein uS17 family.</text>
</comment>
<evidence type="ECO:0000313" key="11">
    <source>
        <dbReference type="Proteomes" id="UP000077589"/>
    </source>
</evidence>
<evidence type="ECO:0000313" key="9">
    <source>
        <dbReference type="EMBL" id="OAM19973.1"/>
    </source>
</evidence>
<keyword evidence="3 6" id="KW-0694">RNA-binding</keyword>
<dbReference type="OrthoDB" id="9811714at2"/>